<gene>
    <name evidence="1" type="ORF">ACFQDP_05085</name>
</gene>
<proteinExistence type="predicted"/>
<keyword evidence="2" id="KW-1185">Reference proteome</keyword>
<dbReference type="Proteomes" id="UP001596237">
    <property type="component" value="Unassembled WGS sequence"/>
</dbReference>
<dbReference type="EMBL" id="JBHSTT010000016">
    <property type="protein sequence ID" value="MFC6388727.1"/>
    <property type="molecule type" value="Genomic_DNA"/>
</dbReference>
<sequence>MTEATLLDDLHYDLACAEDLRACLVDLCARYPAHRDDLVDFACELAAMDLRAAVYPEPPCPPVDEDVAARALARFRRVEAEVLARA</sequence>
<organism evidence="1 2">
    <name type="scientific">Methylorubrum zatmanii</name>
    <dbReference type="NCBI Taxonomy" id="29429"/>
    <lineage>
        <taxon>Bacteria</taxon>
        <taxon>Pseudomonadati</taxon>
        <taxon>Pseudomonadota</taxon>
        <taxon>Alphaproteobacteria</taxon>
        <taxon>Hyphomicrobiales</taxon>
        <taxon>Methylobacteriaceae</taxon>
        <taxon>Methylorubrum</taxon>
    </lineage>
</organism>
<comment type="caution">
    <text evidence="1">The sequence shown here is derived from an EMBL/GenBank/DDBJ whole genome shotgun (WGS) entry which is preliminary data.</text>
</comment>
<accession>A0ABW1WN10</accession>
<evidence type="ECO:0000313" key="2">
    <source>
        <dbReference type="Proteomes" id="UP001596237"/>
    </source>
</evidence>
<protein>
    <recommendedName>
        <fullName evidence="3">Colicin immunity protein</fullName>
    </recommendedName>
</protein>
<reference evidence="2" key="1">
    <citation type="journal article" date="2019" name="Int. J. Syst. Evol. Microbiol.">
        <title>The Global Catalogue of Microorganisms (GCM) 10K type strain sequencing project: providing services to taxonomists for standard genome sequencing and annotation.</title>
        <authorList>
            <consortium name="The Broad Institute Genomics Platform"/>
            <consortium name="The Broad Institute Genome Sequencing Center for Infectious Disease"/>
            <person name="Wu L."/>
            <person name="Ma J."/>
        </authorList>
    </citation>
    <scope>NUCLEOTIDE SEQUENCE [LARGE SCALE GENOMIC DNA]</scope>
    <source>
        <strain evidence="2">CCUG 36916</strain>
    </source>
</reference>
<evidence type="ECO:0000313" key="1">
    <source>
        <dbReference type="EMBL" id="MFC6388727.1"/>
    </source>
</evidence>
<name>A0ABW1WN10_9HYPH</name>
<evidence type="ECO:0008006" key="3">
    <source>
        <dbReference type="Google" id="ProtNLM"/>
    </source>
</evidence>
<dbReference type="RefSeq" id="WP_192283843.1">
    <property type="nucleotide sequence ID" value="NZ_JBHSTT010000016.1"/>
</dbReference>